<protein>
    <submittedName>
        <fullName evidence="2">Uncharacterized protein</fullName>
    </submittedName>
</protein>
<dbReference type="EMBL" id="BMAU01021284">
    <property type="protein sequence ID" value="GFY09101.1"/>
    <property type="molecule type" value="Genomic_DNA"/>
</dbReference>
<accession>A0A8X6S9R3</accession>
<evidence type="ECO:0000313" key="3">
    <source>
        <dbReference type="Proteomes" id="UP000887159"/>
    </source>
</evidence>
<dbReference type="Proteomes" id="UP000887159">
    <property type="component" value="Unassembled WGS sequence"/>
</dbReference>
<dbReference type="Gene3D" id="3.30.420.10">
    <property type="entry name" value="Ribonuclease H-like superfamily/Ribonuclease H"/>
    <property type="match status" value="1"/>
</dbReference>
<feature type="region of interest" description="Disordered" evidence="1">
    <location>
        <begin position="1"/>
        <end position="21"/>
    </location>
</feature>
<keyword evidence="3" id="KW-1185">Reference proteome</keyword>
<dbReference type="AlphaFoldDB" id="A0A8X6S9R3"/>
<sequence length="222" mass="25041">MASSAKEQKVQDKPSAGLKLDSPKRNRLDVVKSGTKVVYWLWNQFLTSDTVTRNVGQCHHRALTSAHDLYFALSARRHRRTTGSQAPLGGRAHNLRNAGLQPSCKDWPLRQASSLVRPFTCIQQERLDIVEPKTPVIDTTRMRLVLFSDESKCTKKGNSRRVLTWRENGARFYPSFVTKIDRFGDKGIIVCGGITTGMCQCTFSVLVLSTHSAIGMRFWKLM</sequence>
<evidence type="ECO:0000313" key="2">
    <source>
        <dbReference type="EMBL" id="GFY09101.1"/>
    </source>
</evidence>
<comment type="caution">
    <text evidence="2">The sequence shown here is derived from an EMBL/GenBank/DDBJ whole genome shotgun (WGS) entry which is preliminary data.</text>
</comment>
<name>A0A8X6S9R3_TRICX</name>
<dbReference type="GO" id="GO:0003676">
    <property type="term" value="F:nucleic acid binding"/>
    <property type="evidence" value="ECO:0007669"/>
    <property type="project" value="InterPro"/>
</dbReference>
<organism evidence="2 3">
    <name type="scientific">Trichonephila clavipes</name>
    <name type="common">Golden silk orbweaver</name>
    <name type="synonym">Nephila clavipes</name>
    <dbReference type="NCBI Taxonomy" id="2585209"/>
    <lineage>
        <taxon>Eukaryota</taxon>
        <taxon>Metazoa</taxon>
        <taxon>Ecdysozoa</taxon>
        <taxon>Arthropoda</taxon>
        <taxon>Chelicerata</taxon>
        <taxon>Arachnida</taxon>
        <taxon>Araneae</taxon>
        <taxon>Araneomorphae</taxon>
        <taxon>Entelegynae</taxon>
        <taxon>Araneoidea</taxon>
        <taxon>Nephilidae</taxon>
        <taxon>Trichonephila</taxon>
    </lineage>
</organism>
<feature type="compositionally biased region" description="Basic and acidic residues" evidence="1">
    <location>
        <begin position="1"/>
        <end position="12"/>
    </location>
</feature>
<gene>
    <name evidence="2" type="ORF">TNCV_4662921</name>
</gene>
<dbReference type="InterPro" id="IPR036397">
    <property type="entry name" value="RNaseH_sf"/>
</dbReference>
<evidence type="ECO:0000256" key="1">
    <source>
        <dbReference type="SAM" id="MobiDB-lite"/>
    </source>
</evidence>
<reference evidence="2" key="1">
    <citation type="submission" date="2020-08" db="EMBL/GenBank/DDBJ databases">
        <title>Multicomponent nature underlies the extraordinary mechanical properties of spider dragline silk.</title>
        <authorList>
            <person name="Kono N."/>
            <person name="Nakamura H."/>
            <person name="Mori M."/>
            <person name="Yoshida Y."/>
            <person name="Ohtoshi R."/>
            <person name="Malay A.D."/>
            <person name="Moran D.A.P."/>
            <person name="Tomita M."/>
            <person name="Numata K."/>
            <person name="Arakawa K."/>
        </authorList>
    </citation>
    <scope>NUCLEOTIDE SEQUENCE</scope>
</reference>
<proteinExistence type="predicted"/>